<dbReference type="EMBL" id="JAHBBH010000003">
    <property type="protein sequence ID" value="MBW3091706.1"/>
    <property type="molecule type" value="Genomic_DNA"/>
</dbReference>
<keyword evidence="2" id="KW-1185">Reference proteome</keyword>
<name>A0ABS6WCD7_9BIFI</name>
<comment type="caution">
    <text evidence="1">The sequence shown here is derived from an EMBL/GenBank/DDBJ whole genome shotgun (WGS) entry which is preliminary data.</text>
</comment>
<gene>
    <name evidence="1" type="ORF">KIH79_01800</name>
</gene>
<evidence type="ECO:0008006" key="3">
    <source>
        <dbReference type="Google" id="ProtNLM"/>
    </source>
</evidence>
<organism evidence="1 2">
    <name type="scientific">Bifidobacterium miconis</name>
    <dbReference type="NCBI Taxonomy" id="2834435"/>
    <lineage>
        <taxon>Bacteria</taxon>
        <taxon>Bacillati</taxon>
        <taxon>Actinomycetota</taxon>
        <taxon>Actinomycetes</taxon>
        <taxon>Bifidobacteriales</taxon>
        <taxon>Bifidobacteriaceae</taxon>
        <taxon>Bifidobacterium</taxon>
    </lineage>
</organism>
<dbReference type="RefSeq" id="WP_219057821.1">
    <property type="nucleotide sequence ID" value="NZ_JAHBBH010000003.1"/>
</dbReference>
<proteinExistence type="predicted"/>
<reference evidence="1 2" key="1">
    <citation type="submission" date="2021-05" db="EMBL/GenBank/DDBJ databases">
        <title>Phylogenetic classification of ten novel species belonging to the genus Bifidobacterium comprising B. colchicus sp. nov., B. abeli sp. nov., B. bicoloris sp. nov., B. guerezis sp. nov., B. rosaliae sp. nov., B. santillanensis sp. nov., B. argentati sp. nov., B. amazzoni sp. nov., B. pluviali sp. nov., and B. pinnaculum sp. nov.</title>
        <authorList>
            <person name="Lugli G.A."/>
            <person name="Ruiz Garcia L."/>
            <person name="Margolles A."/>
            <person name="Ventura M."/>
        </authorList>
    </citation>
    <scope>NUCLEOTIDE SEQUENCE [LARGE SCALE GENOMIC DNA]</scope>
    <source>
        <strain evidence="1 2">82T10</strain>
    </source>
</reference>
<accession>A0ABS6WCD7</accession>
<evidence type="ECO:0000313" key="1">
    <source>
        <dbReference type="EMBL" id="MBW3091706.1"/>
    </source>
</evidence>
<sequence>MYDEALQLMRQRRDQCAALASKLDITPVFSHCSALEYWGTSPPPDCTLSTDLHHIVFAEKAKRRRYDNVVTHSWKGDFLTKHAGSYGVASPAMTWAQMARYCSEESLAVIAGSFACRDRRRRVASIDELVRYATDVKGFQGRTKCLNIAPFLVANTDSPPESQVYVLVMRNGLGTPSVNHRVAFGPNDCYFIDIAYPDIKLGIEYQGGYHAGVSQMRADARKLNRLRLAGWEIILVTAVDLADDAARQRIVQVIRMMMERQMRLMGLARVFG</sequence>
<protein>
    <recommendedName>
        <fullName evidence="3">DUF559 domain-containing protein</fullName>
    </recommendedName>
</protein>
<evidence type="ECO:0000313" key="2">
    <source>
        <dbReference type="Proteomes" id="UP000700815"/>
    </source>
</evidence>
<dbReference type="Proteomes" id="UP000700815">
    <property type="component" value="Unassembled WGS sequence"/>
</dbReference>